<dbReference type="InterPro" id="IPR005225">
    <property type="entry name" value="Small_GTP-bd"/>
</dbReference>
<dbReference type="NCBIfam" id="TIGR00231">
    <property type="entry name" value="small_GTP"/>
    <property type="match status" value="1"/>
</dbReference>
<dbReference type="Gene3D" id="3.40.50.300">
    <property type="entry name" value="P-loop containing nucleotide triphosphate hydrolases"/>
    <property type="match status" value="1"/>
</dbReference>
<dbReference type="InterPro" id="IPR027417">
    <property type="entry name" value="P-loop_NTPase"/>
</dbReference>
<dbReference type="PRINTS" id="PR00449">
    <property type="entry name" value="RASTRNSFRMNG"/>
</dbReference>
<organism evidence="5 6">
    <name type="scientific">Mytilus galloprovincialis</name>
    <name type="common">Mediterranean mussel</name>
    <dbReference type="NCBI Taxonomy" id="29158"/>
    <lineage>
        <taxon>Eukaryota</taxon>
        <taxon>Metazoa</taxon>
        <taxon>Spiralia</taxon>
        <taxon>Lophotrochozoa</taxon>
        <taxon>Mollusca</taxon>
        <taxon>Bivalvia</taxon>
        <taxon>Autobranchia</taxon>
        <taxon>Pteriomorphia</taxon>
        <taxon>Mytilida</taxon>
        <taxon>Mytiloidea</taxon>
        <taxon>Mytilidae</taxon>
        <taxon>Mytilinae</taxon>
        <taxon>Mytilus</taxon>
    </lineage>
</organism>
<dbReference type="GO" id="GO:0007264">
    <property type="term" value="P:small GTPase-mediated signal transduction"/>
    <property type="evidence" value="ECO:0007669"/>
    <property type="project" value="InterPro"/>
</dbReference>
<dbReference type="GO" id="GO:0016020">
    <property type="term" value="C:membrane"/>
    <property type="evidence" value="ECO:0007669"/>
    <property type="project" value="UniProtKB-SubCell"/>
</dbReference>
<keyword evidence="3" id="KW-0342">GTP-binding</keyword>
<dbReference type="OrthoDB" id="6108595at2759"/>
<proteinExistence type="predicted"/>
<dbReference type="CDD" id="cd00157">
    <property type="entry name" value="Rho"/>
    <property type="match status" value="1"/>
</dbReference>
<dbReference type="SMART" id="SM00173">
    <property type="entry name" value="RAS"/>
    <property type="match status" value="1"/>
</dbReference>
<evidence type="ECO:0000256" key="4">
    <source>
        <dbReference type="ARBA" id="ARBA00023136"/>
    </source>
</evidence>
<dbReference type="InterPro" id="IPR001806">
    <property type="entry name" value="Small_GTPase"/>
</dbReference>
<evidence type="ECO:0000256" key="2">
    <source>
        <dbReference type="ARBA" id="ARBA00022741"/>
    </source>
</evidence>
<dbReference type="SMART" id="SM00174">
    <property type="entry name" value="RHO"/>
    <property type="match status" value="1"/>
</dbReference>
<dbReference type="SUPFAM" id="SSF52540">
    <property type="entry name" value="P-loop containing nucleoside triphosphate hydrolases"/>
    <property type="match status" value="1"/>
</dbReference>
<comment type="subcellular location">
    <subcellularLocation>
        <location evidence="1">Membrane</location>
    </subcellularLocation>
</comment>
<protein>
    <submittedName>
        <fullName evidence="5">Uncharacterized protein</fullName>
    </submittedName>
</protein>
<gene>
    <name evidence="5" type="ORF">MGAL_10B081423</name>
</gene>
<keyword evidence="6" id="KW-1185">Reference proteome</keyword>
<evidence type="ECO:0000256" key="1">
    <source>
        <dbReference type="ARBA" id="ARBA00004370"/>
    </source>
</evidence>
<dbReference type="PROSITE" id="PS51420">
    <property type="entry name" value="RHO"/>
    <property type="match status" value="1"/>
</dbReference>
<dbReference type="PROSITE" id="PS51419">
    <property type="entry name" value="RAB"/>
    <property type="match status" value="1"/>
</dbReference>
<keyword evidence="4" id="KW-0472">Membrane</keyword>
<dbReference type="PANTHER" id="PTHR24072">
    <property type="entry name" value="RHO FAMILY GTPASE"/>
    <property type="match status" value="1"/>
</dbReference>
<evidence type="ECO:0000256" key="3">
    <source>
        <dbReference type="ARBA" id="ARBA00023134"/>
    </source>
</evidence>
<sequence length="246" mass="28509">MHKYVILKCLRERLHCTIYIYVFIYKFKITNNRTYRSGLNNRFNIVDKQILMDRIQIKCVVMGDIKVGKTSLIMSYAYNMFQEEDIPLVFDFKTTVTENDKPVDLVLWDTCGNANYNKLRPVSLPDTDVFLLCFSLDDPDSFAFIEENCFPDIKRLCPNALILLVGTKKDLIDVCQNEQETRKKDTGNSYAYEHGINLAERIQAVKYIECSSKTGEGIKSVLQEAIKCIFNKTKRFKENISTCNVL</sequence>
<dbReference type="AlphaFoldDB" id="A0A8B6C8F1"/>
<dbReference type="GO" id="GO:0003924">
    <property type="term" value="F:GTPase activity"/>
    <property type="evidence" value="ECO:0007669"/>
    <property type="project" value="InterPro"/>
</dbReference>
<evidence type="ECO:0000313" key="6">
    <source>
        <dbReference type="Proteomes" id="UP000596742"/>
    </source>
</evidence>
<dbReference type="SMART" id="SM00175">
    <property type="entry name" value="RAB"/>
    <property type="match status" value="1"/>
</dbReference>
<keyword evidence="2" id="KW-0547">Nucleotide-binding</keyword>
<evidence type="ECO:0000313" key="5">
    <source>
        <dbReference type="EMBL" id="VDI01100.1"/>
    </source>
</evidence>
<dbReference type="EMBL" id="UYJE01001310">
    <property type="protein sequence ID" value="VDI01100.1"/>
    <property type="molecule type" value="Genomic_DNA"/>
</dbReference>
<name>A0A8B6C8F1_MYTGA</name>
<accession>A0A8B6C8F1</accession>
<comment type="caution">
    <text evidence="5">The sequence shown here is derived from an EMBL/GenBank/DDBJ whole genome shotgun (WGS) entry which is preliminary data.</text>
</comment>
<dbReference type="PROSITE" id="PS51421">
    <property type="entry name" value="RAS"/>
    <property type="match status" value="1"/>
</dbReference>
<dbReference type="FunFam" id="3.40.50.300:FF:002060">
    <property type="entry name" value="Rho family GTPase"/>
    <property type="match status" value="1"/>
</dbReference>
<dbReference type="Pfam" id="PF00071">
    <property type="entry name" value="Ras"/>
    <property type="match status" value="1"/>
</dbReference>
<reference evidence="5" key="1">
    <citation type="submission" date="2018-11" db="EMBL/GenBank/DDBJ databases">
        <authorList>
            <person name="Alioto T."/>
            <person name="Alioto T."/>
        </authorList>
    </citation>
    <scope>NUCLEOTIDE SEQUENCE</scope>
</reference>
<dbReference type="InterPro" id="IPR003578">
    <property type="entry name" value="Small_GTPase_Rho"/>
</dbReference>
<dbReference type="GO" id="GO:0005525">
    <property type="term" value="F:GTP binding"/>
    <property type="evidence" value="ECO:0007669"/>
    <property type="project" value="UniProtKB-KW"/>
</dbReference>
<dbReference type="Proteomes" id="UP000596742">
    <property type="component" value="Unassembled WGS sequence"/>
</dbReference>